<evidence type="ECO:0000313" key="3">
    <source>
        <dbReference type="Proteomes" id="UP000229335"/>
    </source>
</evidence>
<proteinExistence type="predicted"/>
<protein>
    <recommendedName>
        <fullName evidence="4">Type II secretion system protein J</fullName>
    </recommendedName>
</protein>
<dbReference type="Pfam" id="PF07963">
    <property type="entry name" value="N_methyl"/>
    <property type="match status" value="1"/>
</dbReference>
<comment type="caution">
    <text evidence="2">The sequence shown here is derived from an EMBL/GenBank/DDBJ whole genome shotgun (WGS) entry which is preliminary data.</text>
</comment>
<sequence>MRSKILNLKYRFGFTLIEVIASVAIFTLVTLVAYSLYSLGQNTYRRGGAEMEIWQNARATLDRMTREVRQAESLTTILPATDGDLNNPPANELQFQSGHDASAITYVRYYLDGADLMRQKIAYYFSIQPEVYVACDSQDQFGNPPQSIILEDSLVGEYFTDLDFWQNNNLINIMIHLSKNDRVIDLMTSVYGRNL</sequence>
<dbReference type="AlphaFoldDB" id="A0A2M6WMA2"/>
<dbReference type="NCBIfam" id="TIGR02532">
    <property type="entry name" value="IV_pilin_GFxxxE"/>
    <property type="match status" value="1"/>
</dbReference>
<gene>
    <name evidence="2" type="ORF">COU00_01700</name>
</gene>
<name>A0A2M6WMA2_9BACT</name>
<dbReference type="InterPro" id="IPR012902">
    <property type="entry name" value="N_methyl_site"/>
</dbReference>
<dbReference type="Proteomes" id="UP000229335">
    <property type="component" value="Unassembled WGS sequence"/>
</dbReference>
<evidence type="ECO:0008006" key="4">
    <source>
        <dbReference type="Google" id="ProtNLM"/>
    </source>
</evidence>
<accession>A0A2M6WMA2</accession>
<keyword evidence="1" id="KW-0812">Transmembrane</keyword>
<feature type="transmembrane region" description="Helical" evidence="1">
    <location>
        <begin position="12"/>
        <end position="37"/>
    </location>
</feature>
<evidence type="ECO:0000313" key="2">
    <source>
        <dbReference type="EMBL" id="PIT93930.1"/>
    </source>
</evidence>
<reference evidence="3" key="1">
    <citation type="submission" date="2017-09" db="EMBL/GenBank/DDBJ databases">
        <title>Depth-based differentiation of microbial function through sediment-hosted aquifers and enrichment of novel symbionts in the deep terrestrial subsurface.</title>
        <authorList>
            <person name="Probst A.J."/>
            <person name="Ladd B."/>
            <person name="Jarett J.K."/>
            <person name="Geller-Mcgrath D.E."/>
            <person name="Sieber C.M.K."/>
            <person name="Emerson J.B."/>
            <person name="Anantharaman K."/>
            <person name="Thomas B.C."/>
            <person name="Malmstrom R."/>
            <person name="Stieglmeier M."/>
            <person name="Klingl A."/>
            <person name="Woyke T."/>
            <person name="Ryan C.M."/>
            <person name="Banfield J.F."/>
        </authorList>
    </citation>
    <scope>NUCLEOTIDE SEQUENCE [LARGE SCALE GENOMIC DNA]</scope>
</reference>
<keyword evidence="1" id="KW-1133">Transmembrane helix</keyword>
<organism evidence="2 3">
    <name type="scientific">Candidatus Falkowbacteria bacterium CG10_big_fil_rev_8_21_14_0_10_43_11</name>
    <dbReference type="NCBI Taxonomy" id="1974568"/>
    <lineage>
        <taxon>Bacteria</taxon>
        <taxon>Candidatus Falkowiibacteriota</taxon>
    </lineage>
</organism>
<dbReference type="EMBL" id="PFAS01000026">
    <property type="protein sequence ID" value="PIT93930.1"/>
    <property type="molecule type" value="Genomic_DNA"/>
</dbReference>
<evidence type="ECO:0000256" key="1">
    <source>
        <dbReference type="SAM" id="Phobius"/>
    </source>
</evidence>
<keyword evidence="1" id="KW-0472">Membrane</keyword>